<dbReference type="GO" id="GO:0000049">
    <property type="term" value="F:tRNA binding"/>
    <property type="evidence" value="ECO:0007669"/>
    <property type="project" value="InterPro"/>
</dbReference>
<dbReference type="Pfam" id="PF08264">
    <property type="entry name" value="Anticodon_1"/>
    <property type="match status" value="1"/>
</dbReference>
<dbReference type="PANTHER" id="PTHR42765">
    <property type="entry name" value="SOLEUCYL-TRNA SYNTHETASE"/>
    <property type="match status" value="1"/>
</dbReference>
<keyword evidence="5" id="KW-0030">Aminoacyl-tRNA synthetase</keyword>
<evidence type="ECO:0000313" key="8">
    <source>
        <dbReference type="Proteomes" id="UP000051574"/>
    </source>
</evidence>
<dbReference type="GO" id="GO:0005739">
    <property type="term" value="C:mitochondrion"/>
    <property type="evidence" value="ECO:0007669"/>
    <property type="project" value="TreeGrafter"/>
</dbReference>
<dbReference type="InterPro" id="IPR009080">
    <property type="entry name" value="tRNAsynth_Ia_anticodon-bd"/>
</dbReference>
<keyword evidence="4" id="KW-0648">Protein biosynthesis</keyword>
<name>A0A0T6BDJ2_9SCAR</name>
<dbReference type="SUPFAM" id="SSF47323">
    <property type="entry name" value="Anticodon-binding domain of a subclass of class I aminoacyl-tRNA synthetases"/>
    <property type="match status" value="1"/>
</dbReference>
<proteinExistence type="predicted"/>
<dbReference type="Proteomes" id="UP000051574">
    <property type="component" value="Unassembled WGS sequence"/>
</dbReference>
<keyword evidence="1" id="KW-0436">Ligase</keyword>
<keyword evidence="3" id="KW-0067">ATP-binding</keyword>
<dbReference type="InterPro" id="IPR013155">
    <property type="entry name" value="M/V/L/I-tRNA-synth_anticd-bd"/>
</dbReference>
<dbReference type="Gene3D" id="1.10.730.20">
    <property type="match status" value="1"/>
</dbReference>
<evidence type="ECO:0000256" key="2">
    <source>
        <dbReference type="ARBA" id="ARBA00022741"/>
    </source>
</evidence>
<evidence type="ECO:0000256" key="5">
    <source>
        <dbReference type="ARBA" id="ARBA00023146"/>
    </source>
</evidence>
<comment type="caution">
    <text evidence="7">The sequence shown here is derived from an EMBL/GenBank/DDBJ whole genome shotgun (WGS) entry which is preliminary data.</text>
</comment>
<evidence type="ECO:0000259" key="6">
    <source>
        <dbReference type="Pfam" id="PF08264"/>
    </source>
</evidence>
<dbReference type="PANTHER" id="PTHR42765:SF1">
    <property type="entry name" value="ISOLEUCINE--TRNA LIGASE, MITOCHONDRIAL"/>
    <property type="match status" value="1"/>
</dbReference>
<dbReference type="OrthoDB" id="10254627at2759"/>
<feature type="domain" description="Methionyl/Valyl/Leucyl/Isoleucyl-tRNA synthetase anticodon-binding" evidence="6">
    <location>
        <begin position="1"/>
        <end position="131"/>
    </location>
</feature>
<keyword evidence="2" id="KW-0547">Nucleotide-binding</keyword>
<dbReference type="GO" id="GO:0004822">
    <property type="term" value="F:isoleucine-tRNA ligase activity"/>
    <property type="evidence" value="ECO:0007669"/>
    <property type="project" value="TreeGrafter"/>
</dbReference>
<evidence type="ECO:0000256" key="1">
    <source>
        <dbReference type="ARBA" id="ARBA00022598"/>
    </source>
</evidence>
<evidence type="ECO:0000256" key="3">
    <source>
        <dbReference type="ARBA" id="ARBA00022840"/>
    </source>
</evidence>
<protein>
    <recommendedName>
        <fullName evidence="6">Methionyl/Valyl/Leucyl/Isoleucyl-tRNA synthetase anticodon-binding domain-containing protein</fullName>
    </recommendedName>
</protein>
<dbReference type="AlphaFoldDB" id="A0A0T6BDJ2"/>
<sequence>MLHLLKCYQKDAQEHLDNYYYHKLNASVIHLITNGVSALYYNAIKDRLYCDPANSLSRKSAQYVLNAILQIITRSVAAIVPHLAEELYAHFPLKELDSFFKTKQFNAPEAWYSDDVSELMLYILNVRKEINKQVGGTGKNKHVTMFMNKKQLHKLQKYIDEQNFSMELSDIFQVASVEIIDDAINAEEYKVETTTSNLFNCPRCRKFSSNNFNELCYRCHQVCAFSSSIENKKTVEECANVAHPQKKEISKAMKAYLERAREHDEFMKQQKYEFQIGKRHLANMMGEDPETFTQEDIDNAIEYLFPSGLYEKRARPRMRPPEEVFPQRKAAEFDETGRPHHFLFYTGNPNFYKLLHDIVEEINNLNKFEDAMIKKNNTPDPNLALQTAGYQWIDKELLEKKLVEGISDKNYNSFINAMDRLKGLPYSYRASEFISLYQKPLMKHTNLQDIPKLQYDKDGKAFIIVYGIAL</sequence>
<dbReference type="InterPro" id="IPR033708">
    <property type="entry name" value="Anticodon_Ile_BEm"/>
</dbReference>
<evidence type="ECO:0000256" key="4">
    <source>
        <dbReference type="ARBA" id="ARBA00022917"/>
    </source>
</evidence>
<dbReference type="InterPro" id="IPR050081">
    <property type="entry name" value="Ile-tRNA_ligase"/>
</dbReference>
<dbReference type="GO" id="GO:0006428">
    <property type="term" value="P:isoleucyl-tRNA aminoacylation"/>
    <property type="evidence" value="ECO:0007669"/>
    <property type="project" value="TreeGrafter"/>
</dbReference>
<keyword evidence="8" id="KW-1185">Reference proteome</keyword>
<dbReference type="CDD" id="cd07960">
    <property type="entry name" value="Anticodon_Ia_Ile_BEm"/>
    <property type="match status" value="1"/>
</dbReference>
<evidence type="ECO:0000313" key="7">
    <source>
        <dbReference type="EMBL" id="KRT85398.1"/>
    </source>
</evidence>
<reference evidence="7 8" key="1">
    <citation type="submission" date="2015-09" db="EMBL/GenBank/DDBJ databases">
        <title>Draft genome of the scarab beetle Oryctes borbonicus.</title>
        <authorList>
            <person name="Meyer J.M."/>
            <person name="Markov G.V."/>
            <person name="Baskaran P."/>
            <person name="Herrmann M."/>
            <person name="Sommer R.J."/>
            <person name="Roedelsperger C."/>
        </authorList>
    </citation>
    <scope>NUCLEOTIDE SEQUENCE [LARGE SCALE GENOMIC DNA]</scope>
    <source>
        <strain evidence="7">OB123</strain>
        <tissue evidence="7">Whole animal</tissue>
    </source>
</reference>
<accession>A0A0T6BDJ2</accession>
<organism evidence="7 8">
    <name type="scientific">Oryctes borbonicus</name>
    <dbReference type="NCBI Taxonomy" id="1629725"/>
    <lineage>
        <taxon>Eukaryota</taxon>
        <taxon>Metazoa</taxon>
        <taxon>Ecdysozoa</taxon>
        <taxon>Arthropoda</taxon>
        <taxon>Hexapoda</taxon>
        <taxon>Insecta</taxon>
        <taxon>Pterygota</taxon>
        <taxon>Neoptera</taxon>
        <taxon>Endopterygota</taxon>
        <taxon>Coleoptera</taxon>
        <taxon>Polyphaga</taxon>
        <taxon>Scarabaeiformia</taxon>
        <taxon>Scarabaeidae</taxon>
        <taxon>Dynastinae</taxon>
        <taxon>Oryctes</taxon>
    </lineage>
</organism>
<dbReference type="GO" id="GO:0005524">
    <property type="term" value="F:ATP binding"/>
    <property type="evidence" value="ECO:0007669"/>
    <property type="project" value="UniProtKB-KW"/>
</dbReference>
<gene>
    <name evidence="7" type="ORF">AMK59_2462</name>
</gene>
<dbReference type="GO" id="GO:0032543">
    <property type="term" value="P:mitochondrial translation"/>
    <property type="evidence" value="ECO:0007669"/>
    <property type="project" value="TreeGrafter"/>
</dbReference>
<dbReference type="EMBL" id="LJIG01001542">
    <property type="protein sequence ID" value="KRT85398.1"/>
    <property type="molecule type" value="Genomic_DNA"/>
</dbReference>